<organism evidence="2 3">
    <name type="scientific">Acorus calamus</name>
    <name type="common">Sweet flag</name>
    <dbReference type="NCBI Taxonomy" id="4465"/>
    <lineage>
        <taxon>Eukaryota</taxon>
        <taxon>Viridiplantae</taxon>
        <taxon>Streptophyta</taxon>
        <taxon>Embryophyta</taxon>
        <taxon>Tracheophyta</taxon>
        <taxon>Spermatophyta</taxon>
        <taxon>Magnoliopsida</taxon>
        <taxon>Liliopsida</taxon>
        <taxon>Acoraceae</taxon>
        <taxon>Acorus</taxon>
    </lineage>
</organism>
<feature type="compositionally biased region" description="Acidic residues" evidence="1">
    <location>
        <begin position="93"/>
        <end position="104"/>
    </location>
</feature>
<dbReference type="Proteomes" id="UP001180020">
    <property type="component" value="Unassembled WGS sequence"/>
</dbReference>
<reference evidence="2" key="2">
    <citation type="submission" date="2023-06" db="EMBL/GenBank/DDBJ databases">
        <authorList>
            <person name="Ma L."/>
            <person name="Liu K.-W."/>
            <person name="Li Z."/>
            <person name="Hsiao Y.-Y."/>
            <person name="Qi Y."/>
            <person name="Fu T."/>
            <person name="Tang G."/>
            <person name="Zhang D."/>
            <person name="Sun W.-H."/>
            <person name="Liu D.-K."/>
            <person name="Li Y."/>
            <person name="Chen G.-Z."/>
            <person name="Liu X.-D."/>
            <person name="Liao X.-Y."/>
            <person name="Jiang Y.-T."/>
            <person name="Yu X."/>
            <person name="Hao Y."/>
            <person name="Huang J."/>
            <person name="Zhao X.-W."/>
            <person name="Ke S."/>
            <person name="Chen Y.-Y."/>
            <person name="Wu W.-L."/>
            <person name="Hsu J.-L."/>
            <person name="Lin Y.-F."/>
            <person name="Huang M.-D."/>
            <person name="Li C.-Y."/>
            <person name="Huang L."/>
            <person name="Wang Z.-W."/>
            <person name="Zhao X."/>
            <person name="Zhong W.-Y."/>
            <person name="Peng D.-H."/>
            <person name="Ahmad S."/>
            <person name="Lan S."/>
            <person name="Zhang J.-S."/>
            <person name="Tsai W.-C."/>
            <person name="Van De Peer Y."/>
            <person name="Liu Z.-J."/>
        </authorList>
    </citation>
    <scope>NUCLEOTIDE SEQUENCE</scope>
    <source>
        <strain evidence="2">CP</strain>
        <tissue evidence="2">Leaves</tissue>
    </source>
</reference>
<accession>A0AAV9DFX4</accession>
<name>A0AAV9DFX4_ACOCL</name>
<evidence type="ECO:0000313" key="3">
    <source>
        <dbReference type="Proteomes" id="UP001180020"/>
    </source>
</evidence>
<evidence type="ECO:0000256" key="1">
    <source>
        <dbReference type="SAM" id="MobiDB-lite"/>
    </source>
</evidence>
<sequence length="193" mass="21843">MTQQLRGENKYKPRLNQPSNKSVKRILRIQSPLNQNLKPTHQRCLPKKRILISELIVDDKMEGPFVADLVVDDREPIPAKGNSGLPILEANSVEDSETTFEEVSEENHETPTSRKLESQAAQLETLARSELEEVPFGLHVVEAKSIEDIQSLLKPVHADEISTVSADLEHRSSEVEPTEVRFETLVYEVHSCR</sequence>
<proteinExistence type="predicted"/>
<evidence type="ECO:0000313" key="2">
    <source>
        <dbReference type="EMBL" id="KAK1299328.1"/>
    </source>
</evidence>
<feature type="region of interest" description="Disordered" evidence="1">
    <location>
        <begin position="93"/>
        <end position="117"/>
    </location>
</feature>
<reference evidence="2" key="1">
    <citation type="journal article" date="2023" name="Nat. Commun.">
        <title>Diploid and tetraploid genomes of Acorus and the evolution of monocots.</title>
        <authorList>
            <person name="Ma L."/>
            <person name="Liu K.W."/>
            <person name="Li Z."/>
            <person name="Hsiao Y.Y."/>
            <person name="Qi Y."/>
            <person name="Fu T."/>
            <person name="Tang G.D."/>
            <person name="Zhang D."/>
            <person name="Sun W.H."/>
            <person name="Liu D.K."/>
            <person name="Li Y."/>
            <person name="Chen G.Z."/>
            <person name="Liu X.D."/>
            <person name="Liao X.Y."/>
            <person name="Jiang Y.T."/>
            <person name="Yu X."/>
            <person name="Hao Y."/>
            <person name="Huang J."/>
            <person name="Zhao X.W."/>
            <person name="Ke S."/>
            <person name="Chen Y.Y."/>
            <person name="Wu W.L."/>
            <person name="Hsu J.L."/>
            <person name="Lin Y.F."/>
            <person name="Huang M.D."/>
            <person name="Li C.Y."/>
            <person name="Huang L."/>
            <person name="Wang Z.W."/>
            <person name="Zhao X."/>
            <person name="Zhong W.Y."/>
            <person name="Peng D.H."/>
            <person name="Ahmad S."/>
            <person name="Lan S."/>
            <person name="Zhang J.S."/>
            <person name="Tsai W.C."/>
            <person name="Van de Peer Y."/>
            <person name="Liu Z.J."/>
        </authorList>
    </citation>
    <scope>NUCLEOTIDE SEQUENCE</scope>
    <source>
        <strain evidence="2">CP</strain>
    </source>
</reference>
<dbReference type="EMBL" id="JAUJYO010000014">
    <property type="protein sequence ID" value="KAK1299328.1"/>
    <property type="molecule type" value="Genomic_DNA"/>
</dbReference>
<dbReference type="AlphaFoldDB" id="A0AAV9DFX4"/>
<protein>
    <submittedName>
        <fullName evidence="2">Uncharacterized protein</fullName>
    </submittedName>
</protein>
<keyword evidence="3" id="KW-1185">Reference proteome</keyword>
<feature type="compositionally biased region" description="Basic and acidic residues" evidence="1">
    <location>
        <begin position="105"/>
        <end position="117"/>
    </location>
</feature>
<gene>
    <name evidence="2" type="ORF">QJS10_CPB14g00667</name>
</gene>
<comment type="caution">
    <text evidence="2">The sequence shown here is derived from an EMBL/GenBank/DDBJ whole genome shotgun (WGS) entry which is preliminary data.</text>
</comment>
<feature type="region of interest" description="Disordered" evidence="1">
    <location>
        <begin position="1"/>
        <end position="23"/>
    </location>
</feature>